<proteinExistence type="predicted"/>
<dbReference type="InterPro" id="IPR010388">
    <property type="entry name" value="Anaerobic_Co-chelatase"/>
</dbReference>
<dbReference type="Gene3D" id="3.40.50.1400">
    <property type="match status" value="2"/>
</dbReference>
<dbReference type="PROSITE" id="PS51257">
    <property type="entry name" value="PROKAR_LIPOPROTEIN"/>
    <property type="match status" value="1"/>
</dbReference>
<dbReference type="SUPFAM" id="SSF53800">
    <property type="entry name" value="Chelatase"/>
    <property type="match status" value="1"/>
</dbReference>
<comment type="caution">
    <text evidence="1">The sequence shown here is derived from an EMBL/GenBank/DDBJ whole genome shotgun (WGS) entry which is preliminary data.</text>
</comment>
<dbReference type="RefSeq" id="WP_022611616.1">
    <property type="nucleotide sequence ID" value="NZ_LK391965.1"/>
</dbReference>
<name>A0AAV2VPC2_9VIBR</name>
<gene>
    <name evidence="1" type="ORF">VIBNISOn1_1800012</name>
</gene>
<dbReference type="AlphaFoldDB" id="A0AAV2VPC2"/>
<dbReference type="Proteomes" id="UP000018211">
    <property type="component" value="Unassembled WGS sequence"/>
</dbReference>
<dbReference type="GO" id="GO:0016852">
    <property type="term" value="F:sirohydrochlorin cobaltochelatase activity"/>
    <property type="evidence" value="ECO:0007669"/>
    <property type="project" value="InterPro"/>
</dbReference>
<dbReference type="GO" id="GO:0019251">
    <property type="term" value="P:anaerobic cobalamin biosynthetic process"/>
    <property type="evidence" value="ECO:0007669"/>
    <property type="project" value="InterPro"/>
</dbReference>
<sequence length="280" mass="31912">MKRLRHYNQGTAIVLSCFGSVIEQQRYEDLAERVRETYPDTHVRVATSSKMVIKKLARKDNQCFSLPQVLADLDTQGYERILVVSVYLFPTDEHRYLTSIVDGFKQFSLARIEQTPAIMHHSQLATRLISALHERFMPREHFNVFIHHGAPMLDNPGHQAIHYSADFLSSLSERNFACSLEGAWPFQLLKDEMLRRIKTLHTGGGKPVLNLVPLLLVSGNHFINDLNEIKEALSQDAEVKIAEPVQGDKFCMLDMPELLDVLNRQIKEGLIRLNAPEGVL</sequence>
<evidence type="ECO:0000313" key="1">
    <source>
        <dbReference type="EMBL" id="CCO46517.1"/>
    </source>
</evidence>
<dbReference type="EMBL" id="CAOF01000091">
    <property type="protein sequence ID" value="CCO46517.1"/>
    <property type="molecule type" value="Genomic_DNA"/>
</dbReference>
<dbReference type="Pfam" id="PF06180">
    <property type="entry name" value="CbiK"/>
    <property type="match status" value="1"/>
</dbReference>
<accession>A0AAV2VPC2</accession>
<organism evidence="1 2">
    <name type="scientific">Vibrio nigripulchritudo SOn1</name>
    <dbReference type="NCBI Taxonomy" id="1238450"/>
    <lineage>
        <taxon>Bacteria</taxon>
        <taxon>Pseudomonadati</taxon>
        <taxon>Pseudomonadota</taxon>
        <taxon>Gammaproteobacteria</taxon>
        <taxon>Vibrionales</taxon>
        <taxon>Vibrionaceae</taxon>
        <taxon>Vibrio</taxon>
    </lineage>
</organism>
<protein>
    <submittedName>
        <fullName evidence="1">Cobalamin biosynthesis protein CbiK,Co2+ chelatase</fullName>
    </submittedName>
</protein>
<reference evidence="1 2" key="1">
    <citation type="journal article" date="2013" name="ISME J.">
        <title>Comparative genomics of pathogenic lineages of Vibrio nigripulchritudo identifies virulence-associated traits.</title>
        <authorList>
            <person name="Goudenege D."/>
            <person name="Labreuche Y."/>
            <person name="Krin E."/>
            <person name="Ansquer D."/>
            <person name="Mangenot S."/>
            <person name="Calteau A."/>
            <person name="Medigue C."/>
            <person name="Mazel D."/>
            <person name="Polz M.F."/>
            <person name="Le Roux F."/>
        </authorList>
    </citation>
    <scope>NUCLEOTIDE SEQUENCE [LARGE SCALE GENOMIC DNA]</scope>
    <source>
        <strain evidence="1 2">SOn1</strain>
    </source>
</reference>
<evidence type="ECO:0000313" key="2">
    <source>
        <dbReference type="Proteomes" id="UP000018211"/>
    </source>
</evidence>